<feature type="domain" description="Methyltransferase FkbM" evidence="1">
    <location>
        <begin position="56"/>
        <end position="223"/>
    </location>
</feature>
<evidence type="ECO:0000313" key="2">
    <source>
        <dbReference type="EMBL" id="SBV31315.1"/>
    </source>
</evidence>
<gene>
    <name evidence="2" type="ORF">SPPYR_0195</name>
</gene>
<dbReference type="Pfam" id="PF05050">
    <property type="entry name" value="Methyltransf_21"/>
    <property type="match status" value="1"/>
</dbReference>
<dbReference type="InterPro" id="IPR029063">
    <property type="entry name" value="SAM-dependent_MTases_sf"/>
</dbReference>
<name>A0A1Y5PRP8_9SPHN</name>
<dbReference type="NCBIfam" id="TIGR01444">
    <property type="entry name" value="fkbM_fam"/>
    <property type="match status" value="1"/>
</dbReference>
<dbReference type="PANTHER" id="PTHR34203">
    <property type="entry name" value="METHYLTRANSFERASE, FKBM FAMILY PROTEIN"/>
    <property type="match status" value="1"/>
</dbReference>
<sequence length="250" mass="27998">MIAAIRTFLRRFISNPRIYGLARQAMLVGQYMLRRPDEPDLLAFACRRDRRGLAVDIGANGGQSAVALAFILPAHEIMSFEPNPALWPELDFVRRLLGPRFSYRKLGLGDRRASMALYVPQVGDLPITTRASLSREEAEAHCARLERETARKATIADLAVDIVPFDELGIAPDVVKIDVEGFELQVLQGMRATLAASRPILMLEANANDSECRAFLSALGYRFAYFDRKQRIFVEERPEGAGNWFALPDC</sequence>
<reference evidence="2" key="1">
    <citation type="submission" date="2016-03" db="EMBL/GenBank/DDBJ databases">
        <authorList>
            <person name="Ploux O."/>
        </authorList>
    </citation>
    <scope>NUCLEOTIDE SEQUENCE</scope>
    <source>
        <strain evidence="2">UC10</strain>
    </source>
</reference>
<dbReference type="AlphaFoldDB" id="A0A1Y5PRP8"/>
<dbReference type="SUPFAM" id="SSF53335">
    <property type="entry name" value="S-adenosyl-L-methionine-dependent methyltransferases"/>
    <property type="match status" value="1"/>
</dbReference>
<proteinExistence type="predicted"/>
<organism evidence="2">
    <name type="scientific">uncultured Sphingopyxis sp</name>
    <dbReference type="NCBI Taxonomy" id="310581"/>
    <lineage>
        <taxon>Bacteria</taxon>
        <taxon>Pseudomonadati</taxon>
        <taxon>Pseudomonadota</taxon>
        <taxon>Alphaproteobacteria</taxon>
        <taxon>Sphingomonadales</taxon>
        <taxon>Sphingomonadaceae</taxon>
        <taxon>Sphingopyxis</taxon>
        <taxon>environmental samples</taxon>
    </lineage>
</organism>
<dbReference type="InterPro" id="IPR052514">
    <property type="entry name" value="SAM-dependent_MTase"/>
</dbReference>
<dbReference type="RefSeq" id="WP_295322667.1">
    <property type="nucleotide sequence ID" value="NZ_LT598653.1"/>
</dbReference>
<protein>
    <recommendedName>
        <fullName evidence="1">Methyltransferase FkbM domain-containing protein</fullName>
    </recommendedName>
</protein>
<dbReference type="KEGG" id="sphu:SPPYR_0195"/>
<dbReference type="Gene3D" id="3.40.50.150">
    <property type="entry name" value="Vaccinia Virus protein VP39"/>
    <property type="match status" value="1"/>
</dbReference>
<dbReference type="PANTHER" id="PTHR34203:SF15">
    <property type="entry name" value="SLL1173 PROTEIN"/>
    <property type="match status" value="1"/>
</dbReference>
<dbReference type="EMBL" id="LT598653">
    <property type="protein sequence ID" value="SBV31315.1"/>
    <property type="molecule type" value="Genomic_DNA"/>
</dbReference>
<dbReference type="InterPro" id="IPR006342">
    <property type="entry name" value="FkbM_mtfrase"/>
</dbReference>
<accession>A0A1Y5PRP8</accession>
<evidence type="ECO:0000259" key="1">
    <source>
        <dbReference type="Pfam" id="PF05050"/>
    </source>
</evidence>